<dbReference type="Proteomes" id="UP000507962">
    <property type="component" value="Unassembled WGS sequence"/>
</dbReference>
<evidence type="ECO:0000259" key="1">
    <source>
        <dbReference type="Pfam" id="PF13649"/>
    </source>
</evidence>
<dbReference type="GO" id="GO:0032259">
    <property type="term" value="P:methylation"/>
    <property type="evidence" value="ECO:0007669"/>
    <property type="project" value="UniProtKB-KW"/>
</dbReference>
<dbReference type="Gene3D" id="3.40.50.150">
    <property type="entry name" value="Vaccinia Virus protein VP39"/>
    <property type="match status" value="1"/>
</dbReference>
<evidence type="ECO:0000313" key="3">
    <source>
        <dbReference type="Proteomes" id="UP000507962"/>
    </source>
</evidence>
<dbReference type="AlphaFoldDB" id="A0A4U8YMM0"/>
<dbReference type="GO" id="GO:0008168">
    <property type="term" value="F:methyltransferase activity"/>
    <property type="evidence" value="ECO:0007669"/>
    <property type="project" value="UniProtKB-KW"/>
</dbReference>
<dbReference type="PANTHER" id="PTHR44068">
    <property type="entry name" value="ZGC:194242"/>
    <property type="match status" value="1"/>
</dbReference>
<gene>
    <name evidence="2" type="ORF">MSL71_29630</name>
</gene>
<dbReference type="PANTHER" id="PTHR44068:SF11">
    <property type="entry name" value="GERANYL DIPHOSPHATE 2-C-METHYLTRANSFERASE"/>
    <property type="match status" value="1"/>
</dbReference>
<protein>
    <submittedName>
        <fullName evidence="2">S-adenosyl-l-methionine-dependent methyltransferase</fullName>
    </submittedName>
</protein>
<dbReference type="InterPro" id="IPR050447">
    <property type="entry name" value="Erg6_SMT_methyltransf"/>
</dbReference>
<dbReference type="InterPro" id="IPR041698">
    <property type="entry name" value="Methyltransf_25"/>
</dbReference>
<dbReference type="Pfam" id="PF13649">
    <property type="entry name" value="Methyltransf_25"/>
    <property type="match status" value="1"/>
</dbReference>
<name>A0A4U8YMM0_9BACT</name>
<evidence type="ECO:0000313" key="2">
    <source>
        <dbReference type="EMBL" id="VFQ45306.1"/>
    </source>
</evidence>
<proteinExistence type="predicted"/>
<accession>A0A4U8YMM0</accession>
<keyword evidence="3" id="KW-1185">Reference proteome</keyword>
<dbReference type="InterPro" id="IPR029063">
    <property type="entry name" value="SAM-dependent_MTases_sf"/>
</dbReference>
<keyword evidence="2" id="KW-0808">Transferase</keyword>
<dbReference type="SUPFAM" id="SSF53335">
    <property type="entry name" value="S-adenosyl-L-methionine-dependent methyltransferases"/>
    <property type="match status" value="1"/>
</dbReference>
<organism evidence="2 3">
    <name type="scientific">Desulfoluna butyratoxydans</name>
    <dbReference type="NCBI Taxonomy" id="231438"/>
    <lineage>
        <taxon>Bacteria</taxon>
        <taxon>Pseudomonadati</taxon>
        <taxon>Thermodesulfobacteriota</taxon>
        <taxon>Desulfobacteria</taxon>
        <taxon>Desulfobacterales</taxon>
        <taxon>Desulfolunaceae</taxon>
        <taxon>Desulfoluna</taxon>
    </lineage>
</organism>
<dbReference type="CDD" id="cd02440">
    <property type="entry name" value="AdoMet_MTases"/>
    <property type="match status" value="1"/>
</dbReference>
<keyword evidence="2" id="KW-0489">Methyltransferase</keyword>
<feature type="domain" description="Methyltransferase" evidence="1">
    <location>
        <begin position="37"/>
        <end position="134"/>
    </location>
</feature>
<sequence length="269" mass="29567">MDTDSYIRSLLVANPLRESILRSVIEAIQLPAGSSGLDAGCGIGLQCLLLAEAVGFSGHVTGLDQASGLLNCGEELVKEAGLSQRISFQKGDVTTLPFDNHTFDWAWSADCIGYAPLEPLPLLKELSRVVKPGGIVAISGWSSENLLPGYPRLEARLRAISGGLAPFIHGKKPETHFLRALGWFRDIGLKEPRVKTFADGFYAPLSYEIRAALTDLIEMRWPDAERELSSDDLSEFQRLCLPDSPDFILNLSDYYAFFTHTLFWGYVAG</sequence>
<dbReference type="EMBL" id="CAADHO010000005">
    <property type="protein sequence ID" value="VFQ45306.1"/>
    <property type="molecule type" value="Genomic_DNA"/>
</dbReference>
<reference evidence="2 3" key="1">
    <citation type="submission" date="2019-03" db="EMBL/GenBank/DDBJ databases">
        <authorList>
            <person name="Nijsse B."/>
        </authorList>
    </citation>
    <scope>NUCLEOTIDE SEQUENCE [LARGE SCALE GENOMIC DNA]</scope>
    <source>
        <strain evidence="2">Desulfoluna butyratoxydans MSL71</strain>
    </source>
</reference>